<keyword evidence="3 4" id="KW-0443">Lipid metabolism</keyword>
<feature type="short sequence motif" description="DGA/G" evidence="4">
    <location>
        <begin position="178"/>
        <end position="180"/>
    </location>
</feature>
<dbReference type="PANTHER" id="PTHR14226">
    <property type="entry name" value="NEUROPATHY TARGET ESTERASE/SWISS CHEESE D.MELANOGASTER"/>
    <property type="match status" value="1"/>
</dbReference>
<dbReference type="Pfam" id="PF01734">
    <property type="entry name" value="Patatin"/>
    <property type="match status" value="1"/>
</dbReference>
<evidence type="ECO:0000313" key="6">
    <source>
        <dbReference type="EMBL" id="QTL99049.1"/>
    </source>
</evidence>
<feature type="active site" description="Proton acceptor" evidence="4">
    <location>
        <position position="178"/>
    </location>
</feature>
<dbReference type="RefSeq" id="WP_230867447.1">
    <property type="nucleotide sequence ID" value="NZ_CP046640.1"/>
</dbReference>
<evidence type="ECO:0000256" key="2">
    <source>
        <dbReference type="ARBA" id="ARBA00022963"/>
    </source>
</evidence>
<dbReference type="InterPro" id="IPR002641">
    <property type="entry name" value="PNPLA_dom"/>
</dbReference>
<evidence type="ECO:0000256" key="4">
    <source>
        <dbReference type="PROSITE-ProRule" id="PRU01161"/>
    </source>
</evidence>
<dbReference type="PANTHER" id="PTHR14226:SF29">
    <property type="entry name" value="NEUROPATHY TARGET ESTERASE SWS"/>
    <property type="match status" value="1"/>
</dbReference>
<dbReference type="InterPro" id="IPR016035">
    <property type="entry name" value="Acyl_Trfase/lysoPLipase"/>
</dbReference>
<feature type="active site" description="Nucleophile" evidence="4">
    <location>
        <position position="37"/>
    </location>
</feature>
<evidence type="ECO:0000313" key="7">
    <source>
        <dbReference type="Proteomes" id="UP000665020"/>
    </source>
</evidence>
<dbReference type="AlphaFoldDB" id="A0A8A7KHM6"/>
<feature type="domain" description="PNPLA" evidence="5">
    <location>
        <begin position="4"/>
        <end position="191"/>
    </location>
</feature>
<feature type="short sequence motif" description="GXSXG" evidence="4">
    <location>
        <begin position="35"/>
        <end position="39"/>
    </location>
</feature>
<evidence type="ECO:0000256" key="1">
    <source>
        <dbReference type="ARBA" id="ARBA00022801"/>
    </source>
</evidence>
<feature type="short sequence motif" description="GXGXXG" evidence="4">
    <location>
        <begin position="8"/>
        <end position="13"/>
    </location>
</feature>
<dbReference type="InterPro" id="IPR050301">
    <property type="entry name" value="NTE"/>
</dbReference>
<keyword evidence="7" id="KW-1185">Reference proteome</keyword>
<dbReference type="PROSITE" id="PS51635">
    <property type="entry name" value="PNPLA"/>
    <property type="match status" value="1"/>
</dbReference>
<dbReference type="Gene3D" id="3.40.1090.10">
    <property type="entry name" value="Cytosolic phospholipase A2 catalytic domain"/>
    <property type="match status" value="2"/>
</dbReference>
<evidence type="ECO:0000259" key="5">
    <source>
        <dbReference type="PROSITE" id="PS51635"/>
    </source>
</evidence>
<dbReference type="Proteomes" id="UP000665020">
    <property type="component" value="Chromosome"/>
</dbReference>
<dbReference type="GO" id="GO:0016787">
    <property type="term" value="F:hydrolase activity"/>
    <property type="evidence" value="ECO:0007669"/>
    <property type="project" value="UniProtKB-UniRule"/>
</dbReference>
<keyword evidence="1 4" id="KW-0378">Hydrolase</keyword>
<name>A0A8A7KHM6_9FIRM</name>
<dbReference type="SUPFAM" id="SSF52151">
    <property type="entry name" value="FabD/lysophospholipase-like"/>
    <property type="match status" value="1"/>
</dbReference>
<dbReference type="KEGG" id="ifn:GM661_14320"/>
<dbReference type="EMBL" id="CP046640">
    <property type="protein sequence ID" value="QTL99049.1"/>
    <property type="molecule type" value="Genomic_DNA"/>
</dbReference>
<keyword evidence="2 4" id="KW-0442">Lipid degradation</keyword>
<accession>A0A8A7KHM6</accession>
<protein>
    <submittedName>
        <fullName evidence="6">Patatin-like phospholipase family protein</fullName>
    </submittedName>
</protein>
<evidence type="ECO:0000256" key="3">
    <source>
        <dbReference type="ARBA" id="ARBA00023098"/>
    </source>
</evidence>
<proteinExistence type="predicted"/>
<dbReference type="CDD" id="cd07209">
    <property type="entry name" value="Pat_hypo_Ecoli_Z1214_like"/>
    <property type="match status" value="1"/>
</dbReference>
<dbReference type="GO" id="GO:0016042">
    <property type="term" value="P:lipid catabolic process"/>
    <property type="evidence" value="ECO:0007669"/>
    <property type="project" value="UniProtKB-UniRule"/>
</dbReference>
<reference evidence="6" key="1">
    <citation type="submission" date="2019-12" db="EMBL/GenBank/DDBJ databases">
        <authorList>
            <person name="zhang j."/>
            <person name="sun C.M."/>
        </authorList>
    </citation>
    <scope>NUCLEOTIDE SEQUENCE</scope>
    <source>
        <strain evidence="6">NS-1</strain>
    </source>
</reference>
<organism evidence="6 7">
    <name type="scientific">Iocasia fonsfrigidae</name>
    <dbReference type="NCBI Taxonomy" id="2682810"/>
    <lineage>
        <taxon>Bacteria</taxon>
        <taxon>Bacillati</taxon>
        <taxon>Bacillota</taxon>
        <taxon>Clostridia</taxon>
        <taxon>Halanaerobiales</taxon>
        <taxon>Halanaerobiaceae</taxon>
        <taxon>Iocasia</taxon>
    </lineage>
</organism>
<gene>
    <name evidence="6" type="ORF">GM661_14320</name>
</gene>
<sequence>MYGLVLEGGGSKGAYQIGAYRAIKELGFKIDAVSGTSIGALNGAMIAQGKEEEAYELWYNIKPSRIFNVEDRYLQELKNFDFNQHNILYFLKRAKEILNNRGLDISLIRGLLEKNIDEKVLRESAIELGIVTVNLSDMEPLELFIDDIPDGKIVDYLIASAYFPAFKLEKLDGKLLIDGGFYDNLPINMLVSRGYKEIIAVRTYGLGRTRKLDYDNTRIRYITPQEDLGRILDFSNNRAKKNLQLGYHDTLKVFKGLKGNKYYISSLGNERLLLDYLMSLKRERILEIGRLMNLREIPVNRLLFEHIIPRCSLLLGFDRKTDYEDIIYALLERAAKNLSIDRFHIYSFNELLNKVSDKLALSKKTARRIPGFIRQNDLLAKTVKDELLNDIVSIMFS</sequence>